<organism evidence="1">
    <name type="scientific">Drosophila melanogaster</name>
    <name type="common">Fruit fly</name>
    <dbReference type="NCBI Taxonomy" id="7227"/>
    <lineage>
        <taxon>Eukaryota</taxon>
        <taxon>Metazoa</taxon>
        <taxon>Ecdysozoa</taxon>
        <taxon>Arthropoda</taxon>
        <taxon>Hexapoda</taxon>
        <taxon>Insecta</taxon>
        <taxon>Pterygota</taxon>
        <taxon>Neoptera</taxon>
        <taxon>Endopterygota</taxon>
        <taxon>Diptera</taxon>
        <taxon>Brachycera</taxon>
        <taxon>Muscomorpha</taxon>
        <taxon>Ephydroidea</taxon>
        <taxon>Drosophilidae</taxon>
        <taxon>Drosophila</taxon>
        <taxon>Sophophora</taxon>
    </lineage>
</organism>
<evidence type="ECO:0000313" key="1">
    <source>
        <dbReference type="EMBL" id="ACN71205.1"/>
    </source>
</evidence>
<reference evidence="1" key="1">
    <citation type="submission" date="2009-03" db="EMBL/GenBank/DDBJ databases">
        <authorList>
            <person name="Carlson J."/>
            <person name="Booth B."/>
            <person name="Frise E."/>
            <person name="Sandler J."/>
            <person name="Wan K."/>
            <person name="Yu C."/>
            <person name="Celniker S."/>
        </authorList>
    </citation>
    <scope>NUCLEOTIDE SEQUENCE</scope>
</reference>
<protein>
    <submittedName>
        <fullName evidence="1">MIP08073p</fullName>
    </submittedName>
</protein>
<accession>C0PV30</accession>
<dbReference type="EMBL" id="BT072886">
    <property type="protein sequence ID" value="ACN71205.1"/>
    <property type="molecule type" value="mRNA"/>
</dbReference>
<dbReference type="AlphaFoldDB" id="C0PV30"/>
<proteinExistence type="evidence at transcript level"/>
<sequence length="65" mass="7223">MPMTMAKGILKLRSIEMAIKLASSSLFLVKRTHTQTKEHWNGTTVLPLADIHTTEESQSSQAIIT</sequence>
<name>C0PV30_DROME</name>